<accession>A0A4R3VCZ9</accession>
<feature type="domain" description="HTH iclR-type" evidence="4">
    <location>
        <begin position="13"/>
        <end position="73"/>
    </location>
</feature>
<evidence type="ECO:0000256" key="3">
    <source>
        <dbReference type="ARBA" id="ARBA00023163"/>
    </source>
</evidence>
<dbReference type="InterPro" id="IPR029016">
    <property type="entry name" value="GAF-like_dom_sf"/>
</dbReference>
<dbReference type="RefSeq" id="WP_132474085.1">
    <property type="nucleotide sequence ID" value="NZ_JBEBWM010000154.1"/>
</dbReference>
<reference evidence="6 7" key="1">
    <citation type="submission" date="2019-03" db="EMBL/GenBank/DDBJ databases">
        <title>Genomic Encyclopedia of Type Strains, Phase IV (KMG-IV): sequencing the most valuable type-strain genomes for metagenomic binning, comparative biology and taxonomic classification.</title>
        <authorList>
            <person name="Goeker M."/>
        </authorList>
    </citation>
    <scope>NUCLEOTIDE SEQUENCE [LARGE SCALE GENOMIC DNA]</scope>
    <source>
        <strain evidence="6 7">DSM 100048</strain>
    </source>
</reference>
<name>A0A4R3VCZ9_9BURK</name>
<evidence type="ECO:0000259" key="4">
    <source>
        <dbReference type="PROSITE" id="PS51077"/>
    </source>
</evidence>
<dbReference type="SMART" id="SM00346">
    <property type="entry name" value="HTH_ICLR"/>
    <property type="match status" value="1"/>
</dbReference>
<protein>
    <submittedName>
        <fullName evidence="6">IclR family transcriptional regulator</fullName>
    </submittedName>
</protein>
<gene>
    <name evidence="6" type="ORF">EV686_102220</name>
</gene>
<dbReference type="InterPro" id="IPR036388">
    <property type="entry name" value="WH-like_DNA-bd_sf"/>
</dbReference>
<keyword evidence="7" id="KW-1185">Reference proteome</keyword>
<evidence type="ECO:0000313" key="7">
    <source>
        <dbReference type="Proteomes" id="UP000294692"/>
    </source>
</evidence>
<dbReference type="PROSITE" id="PS51077">
    <property type="entry name" value="HTH_ICLR"/>
    <property type="match status" value="1"/>
</dbReference>
<dbReference type="Pfam" id="PF01614">
    <property type="entry name" value="IclR_C"/>
    <property type="match status" value="1"/>
</dbReference>
<keyword evidence="3" id="KW-0804">Transcription</keyword>
<evidence type="ECO:0000313" key="6">
    <source>
        <dbReference type="EMBL" id="TCV01508.1"/>
    </source>
</evidence>
<proteinExistence type="predicted"/>
<dbReference type="AlphaFoldDB" id="A0A4R3VCZ9"/>
<sequence>MQEDRENDSPKTIRSVVRALSVLNVIGGDSKGISAISKELQLSKGTVFDLIKTLEFMRYVAQDPKDGSYRVGPALLKLAVRRFSENDLVEIARPYVQELADDLGEIVHLGQREGMFAAFLDRAVSRKVTRMLDLNSQVGALSPLHCTSMGKIFLTYMSDAEVLQFLDQQALQAYTEKTITDRRELQEERRRIRQRGYALNIGEFEEGVSSLAVPIRNARGEVIAGLNTAVPSVRMPKESIPGIFAKLKNAAQQIEKELGA</sequence>
<keyword evidence="2" id="KW-0238">DNA-binding</keyword>
<evidence type="ECO:0000259" key="5">
    <source>
        <dbReference type="PROSITE" id="PS51078"/>
    </source>
</evidence>
<dbReference type="Pfam" id="PF09339">
    <property type="entry name" value="HTH_IclR"/>
    <property type="match status" value="1"/>
</dbReference>
<dbReference type="PANTHER" id="PTHR30136">
    <property type="entry name" value="HELIX-TURN-HELIX TRANSCRIPTIONAL REGULATOR, ICLR FAMILY"/>
    <property type="match status" value="1"/>
</dbReference>
<dbReference type="PROSITE" id="PS51078">
    <property type="entry name" value="ICLR_ED"/>
    <property type="match status" value="1"/>
</dbReference>
<organism evidence="6 7">
    <name type="scientific">Paracandidimonas soli</name>
    <dbReference type="NCBI Taxonomy" id="1917182"/>
    <lineage>
        <taxon>Bacteria</taxon>
        <taxon>Pseudomonadati</taxon>
        <taxon>Pseudomonadota</taxon>
        <taxon>Betaproteobacteria</taxon>
        <taxon>Burkholderiales</taxon>
        <taxon>Alcaligenaceae</taxon>
        <taxon>Paracandidimonas</taxon>
    </lineage>
</organism>
<dbReference type="Gene3D" id="3.30.450.40">
    <property type="match status" value="1"/>
</dbReference>
<dbReference type="OrthoDB" id="13103at2"/>
<dbReference type="SUPFAM" id="SSF55781">
    <property type="entry name" value="GAF domain-like"/>
    <property type="match status" value="1"/>
</dbReference>
<dbReference type="EMBL" id="SMBX01000002">
    <property type="protein sequence ID" value="TCV01508.1"/>
    <property type="molecule type" value="Genomic_DNA"/>
</dbReference>
<dbReference type="InterPro" id="IPR050707">
    <property type="entry name" value="HTH_MetabolicPath_Reg"/>
</dbReference>
<dbReference type="InterPro" id="IPR014757">
    <property type="entry name" value="Tscrpt_reg_IclR_C"/>
</dbReference>
<dbReference type="InterPro" id="IPR005471">
    <property type="entry name" value="Tscrpt_reg_IclR_N"/>
</dbReference>
<dbReference type="Proteomes" id="UP000294692">
    <property type="component" value="Unassembled WGS sequence"/>
</dbReference>
<dbReference type="InterPro" id="IPR036390">
    <property type="entry name" value="WH_DNA-bd_sf"/>
</dbReference>
<dbReference type="GO" id="GO:0003677">
    <property type="term" value="F:DNA binding"/>
    <property type="evidence" value="ECO:0007669"/>
    <property type="project" value="UniProtKB-KW"/>
</dbReference>
<evidence type="ECO:0000256" key="1">
    <source>
        <dbReference type="ARBA" id="ARBA00023015"/>
    </source>
</evidence>
<evidence type="ECO:0000256" key="2">
    <source>
        <dbReference type="ARBA" id="ARBA00023125"/>
    </source>
</evidence>
<dbReference type="Gene3D" id="1.10.10.10">
    <property type="entry name" value="Winged helix-like DNA-binding domain superfamily/Winged helix DNA-binding domain"/>
    <property type="match status" value="1"/>
</dbReference>
<feature type="domain" description="IclR-ED" evidence="5">
    <location>
        <begin position="74"/>
        <end position="260"/>
    </location>
</feature>
<keyword evidence="1" id="KW-0805">Transcription regulation</keyword>
<dbReference type="GO" id="GO:0003700">
    <property type="term" value="F:DNA-binding transcription factor activity"/>
    <property type="evidence" value="ECO:0007669"/>
    <property type="project" value="TreeGrafter"/>
</dbReference>
<dbReference type="PANTHER" id="PTHR30136:SF35">
    <property type="entry name" value="HTH-TYPE TRANSCRIPTIONAL REGULATOR RV1719"/>
    <property type="match status" value="1"/>
</dbReference>
<dbReference type="SUPFAM" id="SSF46785">
    <property type="entry name" value="Winged helix' DNA-binding domain"/>
    <property type="match status" value="1"/>
</dbReference>
<comment type="caution">
    <text evidence="6">The sequence shown here is derived from an EMBL/GenBank/DDBJ whole genome shotgun (WGS) entry which is preliminary data.</text>
</comment>
<dbReference type="GO" id="GO:0045892">
    <property type="term" value="P:negative regulation of DNA-templated transcription"/>
    <property type="evidence" value="ECO:0007669"/>
    <property type="project" value="TreeGrafter"/>
</dbReference>